<dbReference type="RefSeq" id="WP_006259156.1">
    <property type="nucleotide sequence ID" value="NZ_BCMQ01000008.1"/>
</dbReference>
<dbReference type="PANTHER" id="PTHR40077">
    <property type="entry name" value="MEMBRANE PROTEIN-RELATED"/>
    <property type="match status" value="1"/>
</dbReference>
<dbReference type="Proteomes" id="UP000069030">
    <property type="component" value="Chromosome"/>
</dbReference>
<reference evidence="6 7" key="1">
    <citation type="journal article" date="2016" name="J. Zhejiang Univ. Sci. B">
        <title>Antibiotic resistance mechanisms of Myroides sp.</title>
        <authorList>
            <person name="Hu S."/>
            <person name="Yuan S."/>
            <person name="Qu H."/>
            <person name="Jiang T."/>
            <person name="Zhou Y."/>
            <person name="Wang M."/>
            <person name="Ming D."/>
        </authorList>
    </citation>
    <scope>NUCLEOTIDE SEQUENCE [LARGE SCALE GENOMIC DNA]</scope>
    <source>
        <strain evidence="6 7">PR63039</strain>
    </source>
</reference>
<comment type="subcellular location">
    <subcellularLocation>
        <location evidence="1">Cell membrane</location>
        <topology evidence="1">Multi-pass membrane protein</topology>
    </subcellularLocation>
</comment>
<evidence type="ECO:0000256" key="3">
    <source>
        <dbReference type="ARBA" id="ARBA00022692"/>
    </source>
</evidence>
<organism evidence="6 7">
    <name type="scientific">Myroides odoratimimus</name>
    <dbReference type="NCBI Taxonomy" id="76832"/>
    <lineage>
        <taxon>Bacteria</taxon>
        <taxon>Pseudomonadati</taxon>
        <taxon>Bacteroidota</taxon>
        <taxon>Flavobacteriia</taxon>
        <taxon>Flavobacteriales</taxon>
        <taxon>Flavobacteriaceae</taxon>
        <taxon>Myroides</taxon>
    </lineage>
</organism>
<evidence type="ECO:0000256" key="5">
    <source>
        <dbReference type="ARBA" id="ARBA00023136"/>
    </source>
</evidence>
<dbReference type="GO" id="GO:0005886">
    <property type="term" value="C:plasma membrane"/>
    <property type="evidence" value="ECO:0007669"/>
    <property type="project" value="UniProtKB-SubCell"/>
</dbReference>
<evidence type="ECO:0000256" key="2">
    <source>
        <dbReference type="ARBA" id="ARBA00022475"/>
    </source>
</evidence>
<protein>
    <submittedName>
        <fullName evidence="6">Uncharacterized protein</fullName>
    </submittedName>
</protein>
<dbReference type="KEGG" id="mod:AS202_12925"/>
<evidence type="ECO:0000256" key="4">
    <source>
        <dbReference type="ARBA" id="ARBA00022989"/>
    </source>
</evidence>
<evidence type="ECO:0000313" key="6">
    <source>
        <dbReference type="EMBL" id="ALU26997.1"/>
    </source>
</evidence>
<evidence type="ECO:0000313" key="7">
    <source>
        <dbReference type="Proteomes" id="UP000069030"/>
    </source>
</evidence>
<keyword evidence="2" id="KW-1003">Cell membrane</keyword>
<dbReference type="PANTHER" id="PTHR40077:SF1">
    <property type="entry name" value="MEMBRANE PROTEIN"/>
    <property type="match status" value="1"/>
</dbReference>
<name>A0A0U3GA20_9FLAO</name>
<dbReference type="AlphaFoldDB" id="A0A0U3GA20"/>
<keyword evidence="3" id="KW-0812">Transmembrane</keyword>
<dbReference type="Pfam" id="PF12823">
    <property type="entry name" value="DUF3817"/>
    <property type="match status" value="1"/>
</dbReference>
<accession>A0A0U3GA20</accession>
<dbReference type="EMBL" id="CP013690">
    <property type="protein sequence ID" value="ALU26997.1"/>
    <property type="molecule type" value="Genomic_DNA"/>
</dbReference>
<keyword evidence="4" id="KW-1133">Transmembrane helix</keyword>
<proteinExistence type="predicted"/>
<dbReference type="InterPro" id="IPR023845">
    <property type="entry name" value="DUF3817_TM"/>
</dbReference>
<evidence type="ECO:0000256" key="1">
    <source>
        <dbReference type="ARBA" id="ARBA00004651"/>
    </source>
</evidence>
<dbReference type="GeneID" id="66975618"/>
<keyword evidence="5" id="KW-0472">Membrane</keyword>
<dbReference type="eggNOG" id="COG2814">
    <property type="taxonomic scope" value="Bacteria"/>
</dbReference>
<dbReference type="NCBIfam" id="TIGR03954">
    <property type="entry name" value="integ_memb_HG"/>
    <property type="match status" value="1"/>
</dbReference>
<gene>
    <name evidence="6" type="ORF">AS202_12925</name>
</gene>
<sequence length="93" mass="10481">MLKTFKIVALLEGLSLLALLFIAMPLKYFLHKPEMVSKVGMAHGVLFILYIVMATVLKSDEKWSMKKYGLICLASIVPFGTFIMEKKLLESKA</sequence>